<comment type="subcellular location">
    <subcellularLocation>
        <location evidence="1">Cell membrane</location>
        <topology evidence="1">Multi-pass membrane protein</topology>
    </subcellularLocation>
</comment>
<keyword evidence="6 19" id="KW-0812">Transmembrane</keyword>
<evidence type="ECO:0000256" key="8">
    <source>
        <dbReference type="ARBA" id="ARBA00022777"/>
    </source>
</evidence>
<evidence type="ECO:0000256" key="12">
    <source>
        <dbReference type="ARBA" id="ARBA00023136"/>
    </source>
</evidence>
<dbReference type="Pfam" id="PF01219">
    <property type="entry name" value="DAGK_prokar"/>
    <property type="match status" value="1"/>
</dbReference>
<accession>A0A3D8Y6W6</accession>
<proteinExistence type="inferred from homology"/>
<keyword evidence="14" id="KW-1208">Phospholipid metabolism</keyword>
<keyword evidence="9 17" id="KW-0067">ATP-binding</keyword>
<evidence type="ECO:0000256" key="4">
    <source>
        <dbReference type="ARBA" id="ARBA00022516"/>
    </source>
</evidence>
<feature type="binding site" evidence="17">
    <location>
        <begin position="94"/>
        <end position="95"/>
    </location>
    <ligand>
        <name>ATP</name>
        <dbReference type="ChEBI" id="CHEBI:30616"/>
    </ligand>
</feature>
<keyword evidence="7 17" id="KW-0547">Nucleotide-binding</keyword>
<dbReference type="CDD" id="cd14265">
    <property type="entry name" value="UDPK_IM_like"/>
    <property type="match status" value="1"/>
</dbReference>
<evidence type="ECO:0000256" key="16">
    <source>
        <dbReference type="PIRSR" id="PIRSR600829-2"/>
    </source>
</evidence>
<keyword evidence="18" id="KW-0479">Metal-binding</keyword>
<keyword evidence="12 19" id="KW-0472">Membrane</keyword>
<keyword evidence="4" id="KW-0444">Lipid biosynthesis</keyword>
<keyword evidence="11" id="KW-0443">Lipid metabolism</keyword>
<evidence type="ECO:0000256" key="2">
    <source>
        <dbReference type="ARBA" id="ARBA00005967"/>
    </source>
</evidence>
<feature type="active site" description="Proton acceptor" evidence="15">
    <location>
        <position position="69"/>
    </location>
</feature>
<dbReference type="AlphaFoldDB" id="A0A3D8Y6W6"/>
<dbReference type="GO" id="GO:0046872">
    <property type="term" value="F:metal ion binding"/>
    <property type="evidence" value="ECO:0007669"/>
    <property type="project" value="UniProtKB-KW"/>
</dbReference>
<evidence type="ECO:0000256" key="9">
    <source>
        <dbReference type="ARBA" id="ARBA00022840"/>
    </source>
</evidence>
<dbReference type="GO" id="GO:0005886">
    <property type="term" value="C:plasma membrane"/>
    <property type="evidence" value="ECO:0007669"/>
    <property type="project" value="UniProtKB-SubCell"/>
</dbReference>
<evidence type="ECO:0000256" key="13">
    <source>
        <dbReference type="ARBA" id="ARBA00023209"/>
    </source>
</evidence>
<gene>
    <name evidence="20" type="ORF">DSL64_22250</name>
</gene>
<dbReference type="InterPro" id="IPR033717">
    <property type="entry name" value="UDPK"/>
</dbReference>
<evidence type="ECO:0000313" key="20">
    <source>
        <dbReference type="EMBL" id="REA57851.1"/>
    </source>
</evidence>
<keyword evidence="13" id="KW-0594">Phospholipid biosynthesis</keyword>
<dbReference type="InterPro" id="IPR000829">
    <property type="entry name" value="DAGK"/>
</dbReference>
<feature type="binding site" evidence="17">
    <location>
        <position position="76"/>
    </location>
    <ligand>
        <name>ATP</name>
        <dbReference type="ChEBI" id="CHEBI:30616"/>
    </ligand>
</feature>
<feature type="transmembrane region" description="Helical" evidence="19">
    <location>
        <begin position="33"/>
        <end position="51"/>
    </location>
</feature>
<dbReference type="PANTHER" id="PTHR34299:SF1">
    <property type="entry name" value="DIACYLGLYCEROL KINASE"/>
    <property type="match status" value="1"/>
</dbReference>
<dbReference type="EMBL" id="QNUL01000024">
    <property type="protein sequence ID" value="REA57851.1"/>
    <property type="molecule type" value="Genomic_DNA"/>
</dbReference>
<keyword evidence="5" id="KW-0808">Transferase</keyword>
<feature type="binding site" evidence="18">
    <location>
        <position position="76"/>
    </location>
    <ligand>
        <name>a divalent metal cation</name>
        <dbReference type="ChEBI" id="CHEBI:60240"/>
    </ligand>
</feature>
<evidence type="ECO:0000256" key="7">
    <source>
        <dbReference type="ARBA" id="ARBA00022741"/>
    </source>
</evidence>
<feature type="binding site" evidence="17">
    <location>
        <position position="16"/>
    </location>
    <ligand>
        <name>ATP</name>
        <dbReference type="ChEBI" id="CHEBI:30616"/>
    </ligand>
</feature>
<reference evidence="20 21" key="1">
    <citation type="submission" date="2018-07" db="EMBL/GenBank/DDBJ databases">
        <title>Dyadobacter roseus sp. nov., isolated from rose rhizosphere soil.</title>
        <authorList>
            <person name="Chen L."/>
        </authorList>
    </citation>
    <scope>NUCLEOTIDE SEQUENCE [LARGE SCALE GENOMIC DNA]</scope>
    <source>
        <strain evidence="20 21">RS19</strain>
    </source>
</reference>
<dbReference type="GO" id="GO:0008654">
    <property type="term" value="P:phospholipid biosynthetic process"/>
    <property type="evidence" value="ECO:0007669"/>
    <property type="project" value="UniProtKB-KW"/>
</dbReference>
<feature type="binding site" evidence="17">
    <location>
        <position position="28"/>
    </location>
    <ligand>
        <name>ATP</name>
        <dbReference type="ChEBI" id="CHEBI:30616"/>
    </ligand>
</feature>
<protein>
    <submittedName>
        <fullName evidence="20">Diacylglycerol kinase family protein</fullName>
    </submittedName>
</protein>
<sequence>MNQPVDIRKAIRSFRYAGMGIYSLFRYENNARIHLIAFILVVIAGIFFQISSVEWCIISILIGLVWSAEAINTSIEKLADVVSPGYHPGIKDVKDLAAAGVLILALVAVIVGCIIFIPKVLILFNGGL</sequence>
<evidence type="ECO:0000256" key="15">
    <source>
        <dbReference type="PIRSR" id="PIRSR600829-1"/>
    </source>
</evidence>
<dbReference type="RefSeq" id="WP_115833150.1">
    <property type="nucleotide sequence ID" value="NZ_QNUL01000024.1"/>
</dbReference>
<evidence type="ECO:0000256" key="10">
    <source>
        <dbReference type="ARBA" id="ARBA00022989"/>
    </source>
</evidence>
<keyword evidence="8 20" id="KW-0418">Kinase</keyword>
<comment type="cofactor">
    <cofactor evidence="18">
        <name>Mg(2+)</name>
        <dbReference type="ChEBI" id="CHEBI:18420"/>
    </cofactor>
    <text evidence="18">Mn(2+), Zn(2+), Cd(2+) and Co(2+) support activity to lesser extents.</text>
</comment>
<feature type="binding site" evidence="18">
    <location>
        <position position="28"/>
    </location>
    <ligand>
        <name>a divalent metal cation</name>
        <dbReference type="ChEBI" id="CHEBI:60240"/>
    </ligand>
</feature>
<keyword evidence="18" id="KW-0460">Magnesium</keyword>
<evidence type="ECO:0000256" key="5">
    <source>
        <dbReference type="ARBA" id="ARBA00022679"/>
    </source>
</evidence>
<dbReference type="Gene3D" id="1.10.287.3610">
    <property type="match status" value="1"/>
</dbReference>
<dbReference type="OrthoDB" id="1493837at2"/>
<dbReference type="PANTHER" id="PTHR34299">
    <property type="entry name" value="DIACYLGLYCEROL KINASE"/>
    <property type="match status" value="1"/>
</dbReference>
<evidence type="ECO:0000313" key="21">
    <source>
        <dbReference type="Proteomes" id="UP000256373"/>
    </source>
</evidence>
<evidence type="ECO:0000256" key="6">
    <source>
        <dbReference type="ARBA" id="ARBA00022692"/>
    </source>
</evidence>
<evidence type="ECO:0000256" key="19">
    <source>
        <dbReference type="SAM" id="Phobius"/>
    </source>
</evidence>
<keyword evidence="10 19" id="KW-1133">Transmembrane helix</keyword>
<organism evidence="20 21">
    <name type="scientific">Dyadobacter luteus</name>
    <dbReference type="NCBI Taxonomy" id="2259619"/>
    <lineage>
        <taxon>Bacteria</taxon>
        <taxon>Pseudomonadati</taxon>
        <taxon>Bacteroidota</taxon>
        <taxon>Cytophagia</taxon>
        <taxon>Cytophagales</taxon>
        <taxon>Spirosomataceae</taxon>
        <taxon>Dyadobacter</taxon>
    </lineage>
</organism>
<evidence type="ECO:0000256" key="18">
    <source>
        <dbReference type="PIRSR" id="PIRSR600829-4"/>
    </source>
</evidence>
<comment type="caution">
    <text evidence="20">The sequence shown here is derived from an EMBL/GenBank/DDBJ whole genome shotgun (WGS) entry which is preliminary data.</text>
</comment>
<keyword evidence="3" id="KW-1003">Cell membrane</keyword>
<dbReference type="Proteomes" id="UP000256373">
    <property type="component" value="Unassembled WGS sequence"/>
</dbReference>
<dbReference type="GO" id="GO:0016301">
    <property type="term" value="F:kinase activity"/>
    <property type="evidence" value="ECO:0007669"/>
    <property type="project" value="UniProtKB-KW"/>
</dbReference>
<dbReference type="GO" id="GO:0005524">
    <property type="term" value="F:ATP binding"/>
    <property type="evidence" value="ECO:0007669"/>
    <property type="project" value="UniProtKB-KW"/>
</dbReference>
<evidence type="ECO:0000256" key="3">
    <source>
        <dbReference type="ARBA" id="ARBA00022475"/>
    </source>
</evidence>
<dbReference type="InterPro" id="IPR036945">
    <property type="entry name" value="DAGK_sf"/>
</dbReference>
<keyword evidence="21" id="KW-1185">Reference proteome</keyword>
<evidence type="ECO:0000256" key="17">
    <source>
        <dbReference type="PIRSR" id="PIRSR600829-3"/>
    </source>
</evidence>
<evidence type="ECO:0000256" key="14">
    <source>
        <dbReference type="ARBA" id="ARBA00023264"/>
    </source>
</evidence>
<evidence type="ECO:0000256" key="1">
    <source>
        <dbReference type="ARBA" id="ARBA00004651"/>
    </source>
</evidence>
<comment type="similarity">
    <text evidence="2">Belongs to the bacterial diacylglycerol kinase family.</text>
</comment>
<feature type="transmembrane region" description="Helical" evidence="19">
    <location>
        <begin position="96"/>
        <end position="117"/>
    </location>
</feature>
<feature type="binding site" evidence="16">
    <location>
        <position position="69"/>
    </location>
    <ligand>
        <name>substrate</name>
    </ligand>
</feature>
<name>A0A3D8Y6W6_9BACT</name>
<evidence type="ECO:0000256" key="11">
    <source>
        <dbReference type="ARBA" id="ARBA00023098"/>
    </source>
</evidence>